<protein>
    <submittedName>
        <fullName evidence="2">Uncharacterized protein</fullName>
    </submittedName>
</protein>
<evidence type="ECO:0000313" key="3">
    <source>
        <dbReference type="Proteomes" id="UP000756387"/>
    </source>
</evidence>
<gene>
    <name evidence="2" type="ORF">IEQ44_12375</name>
</gene>
<organism evidence="2 3">
    <name type="scientific">Nocardioides malaquae</name>
    <dbReference type="NCBI Taxonomy" id="2773426"/>
    <lineage>
        <taxon>Bacteria</taxon>
        <taxon>Bacillati</taxon>
        <taxon>Actinomycetota</taxon>
        <taxon>Actinomycetes</taxon>
        <taxon>Propionibacteriales</taxon>
        <taxon>Nocardioidaceae</taxon>
        <taxon>Nocardioides</taxon>
    </lineage>
</organism>
<name>A0ABR9RV50_9ACTN</name>
<reference evidence="2 3" key="1">
    <citation type="submission" date="2020-10" db="EMBL/GenBank/DDBJ databases">
        <title>Nocardioides sp. isolated from sludge.</title>
        <authorList>
            <person name="Zhang X."/>
        </authorList>
    </citation>
    <scope>NUCLEOTIDE SEQUENCE [LARGE SCALE GENOMIC DNA]</scope>
    <source>
        <strain evidence="2 3">Y6</strain>
    </source>
</reference>
<keyword evidence="1" id="KW-0812">Transmembrane</keyword>
<proteinExistence type="predicted"/>
<sequence length="306" mass="33356">MSTSPDPDSSPAPEEPSLRSRLELGRLVTGSLLELGIKAYGAGAVAAVALSDSETVGGKARDAVAAVPSLVEEFRTARYVVDHREEIQEAVDHISANTVPESELREAADEATGTLRAVEETYVDVDDTWTALGDGRLPSAFDHARDAWEGRPDLDSIRQLAEMAETVTPLVERIEVLTPIYYGGIFAVMDNFARDEIVGTVFVMATAFLLALVVGRAVGLWVRRGRPGLIAFVVQQLGVRWFREWYVRNLPLALGPSLHAVARERIHRDVLAEVAAVVDEETYRALSRQLGASYEDDEGVASGRRS</sequence>
<comment type="caution">
    <text evidence="2">The sequence shown here is derived from an EMBL/GenBank/DDBJ whole genome shotgun (WGS) entry which is preliminary data.</text>
</comment>
<feature type="transmembrane region" description="Helical" evidence="1">
    <location>
        <begin position="197"/>
        <end position="222"/>
    </location>
</feature>
<evidence type="ECO:0000256" key="1">
    <source>
        <dbReference type="SAM" id="Phobius"/>
    </source>
</evidence>
<accession>A0ABR9RV50</accession>
<dbReference type="Proteomes" id="UP000756387">
    <property type="component" value="Unassembled WGS sequence"/>
</dbReference>
<keyword evidence="1" id="KW-1133">Transmembrane helix</keyword>
<evidence type="ECO:0000313" key="2">
    <source>
        <dbReference type="EMBL" id="MBE7325449.1"/>
    </source>
</evidence>
<keyword evidence="1" id="KW-0472">Membrane</keyword>
<keyword evidence="3" id="KW-1185">Reference proteome</keyword>
<dbReference type="EMBL" id="JADCSA010000012">
    <property type="protein sequence ID" value="MBE7325449.1"/>
    <property type="molecule type" value="Genomic_DNA"/>
</dbReference>
<dbReference type="RefSeq" id="WP_193638775.1">
    <property type="nucleotide sequence ID" value="NZ_JADCSA010000012.1"/>
</dbReference>